<accession>A0ABN5DHE5</accession>
<keyword evidence="6" id="KW-0067">ATP-binding</keyword>
<keyword evidence="4" id="KW-0547">Nucleotide-binding</keyword>
<evidence type="ECO:0000256" key="4">
    <source>
        <dbReference type="ARBA" id="ARBA00022741"/>
    </source>
</evidence>
<comment type="catalytic activity">
    <reaction evidence="1">
        <text>ATP + protein L-histidine = ADP + protein N-phospho-L-histidine.</text>
        <dbReference type="EC" id="2.7.13.3"/>
    </reaction>
</comment>
<feature type="domain" description="Histidine kinase" evidence="7">
    <location>
        <begin position="100"/>
        <end position="307"/>
    </location>
</feature>
<reference evidence="8 9" key="3">
    <citation type="journal article" date="2017" name="Int. J. Syst. Evol. Microbiol.">
        <title>Adaptation of Surface-Associated Bacteria to the Open Ocean: A Genomically Distinct Subpopulation of Phaeobacter gallaeciensis Colonizes Pacific Mesozooplankton.</title>
        <authorList>
            <person name="Freese H.M."/>
            <person name="Methner A."/>
            <person name="Overmann J."/>
        </authorList>
    </citation>
    <scope>NUCLEOTIDE SEQUENCE [LARGE SCALE GENOMIC DNA]</scope>
    <source>
        <strain evidence="8 9">P36</strain>
    </source>
</reference>
<evidence type="ECO:0000256" key="2">
    <source>
        <dbReference type="ARBA" id="ARBA00012438"/>
    </source>
</evidence>
<dbReference type="InterPro" id="IPR050980">
    <property type="entry name" value="2C_sensor_his_kinase"/>
</dbReference>
<evidence type="ECO:0000256" key="5">
    <source>
        <dbReference type="ARBA" id="ARBA00022777"/>
    </source>
</evidence>
<organism evidence="8 9">
    <name type="scientific">Phaeobacter piscinae</name>
    <dbReference type="NCBI Taxonomy" id="1580596"/>
    <lineage>
        <taxon>Bacteria</taxon>
        <taxon>Pseudomonadati</taxon>
        <taxon>Pseudomonadota</taxon>
        <taxon>Alphaproteobacteria</taxon>
        <taxon>Rhodobacterales</taxon>
        <taxon>Roseobacteraceae</taxon>
        <taxon>Phaeobacter</taxon>
    </lineage>
</organism>
<name>A0ABN5DHE5_9RHOB</name>
<gene>
    <name evidence="8" type="primary">ntrY_1</name>
    <name evidence="8" type="ORF">PhaeoP36_01319</name>
</gene>
<evidence type="ECO:0000313" key="9">
    <source>
        <dbReference type="Proteomes" id="UP000218891"/>
    </source>
</evidence>
<evidence type="ECO:0000256" key="3">
    <source>
        <dbReference type="ARBA" id="ARBA00022679"/>
    </source>
</evidence>
<dbReference type="InterPro" id="IPR003594">
    <property type="entry name" value="HATPase_dom"/>
</dbReference>
<dbReference type="PANTHER" id="PTHR44936:SF10">
    <property type="entry name" value="SENSOR PROTEIN RSTB"/>
    <property type="match status" value="1"/>
</dbReference>
<reference evidence="8 9" key="1">
    <citation type="journal article" date="2017" name="Front. Microbiol.">
        <title>Phaeobacter piscinae sp. nov., a species of the Roseobacter group and potential aquaculture probiont.</title>
        <authorList>
            <person name="Sonnenschein E.C."/>
            <person name="Phippen C.B.W."/>
            <person name="Nielsen K.F."/>
            <person name="Mateiu R.V."/>
            <person name="Melchiorsen J."/>
            <person name="Gram L."/>
            <person name="Overmann J."/>
            <person name="Freese H.M."/>
        </authorList>
    </citation>
    <scope>NUCLEOTIDE SEQUENCE [LARGE SCALE GENOMIC DNA]</scope>
    <source>
        <strain evidence="8 9">P36</strain>
    </source>
</reference>
<dbReference type="Proteomes" id="UP000218891">
    <property type="component" value="Chromosome"/>
</dbReference>
<dbReference type="InterPro" id="IPR005467">
    <property type="entry name" value="His_kinase_dom"/>
</dbReference>
<dbReference type="InterPro" id="IPR036890">
    <property type="entry name" value="HATPase_C_sf"/>
</dbReference>
<evidence type="ECO:0000256" key="1">
    <source>
        <dbReference type="ARBA" id="ARBA00000085"/>
    </source>
</evidence>
<dbReference type="SMART" id="SM00387">
    <property type="entry name" value="HATPase_c"/>
    <property type="match status" value="1"/>
</dbReference>
<dbReference type="RefSeq" id="WP_096868698.1">
    <property type="nucleotide sequence ID" value="NZ_CP010643.1"/>
</dbReference>
<evidence type="ECO:0000256" key="6">
    <source>
        <dbReference type="ARBA" id="ARBA00022840"/>
    </source>
</evidence>
<dbReference type="SUPFAM" id="SSF55874">
    <property type="entry name" value="ATPase domain of HSP90 chaperone/DNA topoisomerase II/histidine kinase"/>
    <property type="match status" value="1"/>
</dbReference>
<dbReference type="PANTHER" id="PTHR44936">
    <property type="entry name" value="SENSOR PROTEIN CREC"/>
    <property type="match status" value="1"/>
</dbReference>
<dbReference type="PROSITE" id="PS50109">
    <property type="entry name" value="HIS_KIN"/>
    <property type="match status" value="1"/>
</dbReference>
<keyword evidence="9" id="KW-1185">Reference proteome</keyword>
<dbReference type="GO" id="GO:0004673">
    <property type="term" value="F:protein histidine kinase activity"/>
    <property type="evidence" value="ECO:0007669"/>
    <property type="project" value="UniProtKB-EC"/>
</dbReference>
<reference evidence="8 9" key="4">
    <citation type="journal article" date="2018" name="Environ. Microbiol. Rep.">
        <title>Phylogenetic distribution of roseobacticides in the Roseobacter group and their effect on microalgae.</title>
        <authorList>
            <person name="Sonnenschein E.C."/>
            <person name="Phippen C.B."/>
            <person name="Bentzon-Tilia M."/>
            <person name="Rasmussen S.A."/>
            <person name="Nielsen K.F."/>
            <person name="Gram L."/>
        </authorList>
    </citation>
    <scope>NUCLEOTIDE SEQUENCE [LARGE SCALE GENOMIC DNA]</scope>
    <source>
        <strain evidence="8 9">P36</strain>
    </source>
</reference>
<proteinExistence type="predicted"/>
<evidence type="ECO:0000313" key="8">
    <source>
        <dbReference type="EMBL" id="ATG35468.1"/>
    </source>
</evidence>
<dbReference type="EC" id="2.7.13.3" evidence="2"/>
<protein>
    <recommendedName>
        <fullName evidence="2">histidine kinase</fullName>
        <ecNumber evidence="2">2.7.13.3</ecNumber>
    </recommendedName>
</protein>
<evidence type="ECO:0000259" key="7">
    <source>
        <dbReference type="PROSITE" id="PS50109"/>
    </source>
</evidence>
<keyword evidence="5" id="KW-0418">Kinase</keyword>
<keyword evidence="3 8" id="KW-0808">Transferase</keyword>
<dbReference type="EMBL" id="CP010643">
    <property type="protein sequence ID" value="ATG35468.1"/>
    <property type="molecule type" value="Genomic_DNA"/>
</dbReference>
<reference evidence="8 9" key="2">
    <citation type="journal article" date="2017" name="Genome Biol. Evol.">
        <title>Trajectories and Drivers of Genome Evolution in Surface-Associated Marine Phaeobacter.</title>
        <authorList>
            <person name="Freese H.M."/>
            <person name="Sikorski J."/>
            <person name="Bunk B."/>
            <person name="Scheuner C."/>
            <person name="Meier-Kolthoff J.P."/>
            <person name="Sproer C."/>
            <person name="Gram L."/>
            <person name="Overmann J."/>
        </authorList>
    </citation>
    <scope>NUCLEOTIDE SEQUENCE [LARGE SCALE GENOMIC DNA]</scope>
    <source>
        <strain evidence="8 9">P36</strain>
    </source>
</reference>
<sequence length="307" mass="34046">MSDNSAINTEKINSSLASERLEAARFFSQYATKSDLPMLRAALAREKVTWISNALRRSIFRLTPENDNQDNAVESPKKREAAEDLPDQILAEAIETTTKQVLHEIEPLVGALRLAAEAEIENFEESRTFLKLERISMFMGALSRLREAAGSPKLKEFHLDGVISDCIQEVNESLSISLSPNLQPKVSDAGKRPCIAFGDPELLSFAIQNGIRNAVEATIATELEKKPDVLVTWGETEKDFWVSVVDHGVGFSGNTLKAFEMGKTSKRDHLGMGLTISKRAMDSIGGTISLTPRERGVRFEISWPKRL</sequence>
<dbReference type="Gene3D" id="3.30.565.10">
    <property type="entry name" value="Histidine kinase-like ATPase, C-terminal domain"/>
    <property type="match status" value="1"/>
</dbReference>
<dbReference type="Pfam" id="PF02518">
    <property type="entry name" value="HATPase_c"/>
    <property type="match status" value="1"/>
</dbReference>